<evidence type="ECO:0000256" key="1">
    <source>
        <dbReference type="SAM" id="Phobius"/>
    </source>
</evidence>
<dbReference type="PANTHER" id="PTHR36513">
    <property type="entry name" value="ABC TRANSMEMBRANE TYPE-1 DOMAIN-CONTAINING PROTEIN"/>
    <property type="match status" value="1"/>
</dbReference>
<keyword evidence="1" id="KW-0472">Membrane</keyword>
<proteinExistence type="predicted"/>
<protein>
    <recommendedName>
        <fullName evidence="4">AB hydrolase-1 domain-containing protein</fullName>
    </recommendedName>
</protein>
<keyword evidence="1" id="KW-1133">Transmembrane helix</keyword>
<keyword evidence="3" id="KW-1185">Reference proteome</keyword>
<evidence type="ECO:0008006" key="4">
    <source>
        <dbReference type="Google" id="ProtNLM"/>
    </source>
</evidence>
<dbReference type="Pfam" id="PF05990">
    <property type="entry name" value="DUF900"/>
    <property type="match status" value="1"/>
</dbReference>
<dbReference type="EMBL" id="CP121472">
    <property type="protein sequence ID" value="WPL16994.1"/>
    <property type="molecule type" value="Genomic_DNA"/>
</dbReference>
<name>A0ABZ0S9N7_9GAMM</name>
<accession>A0ABZ0S9N7</accession>
<dbReference type="PANTHER" id="PTHR36513:SF1">
    <property type="entry name" value="TRANSMEMBRANE PROTEIN"/>
    <property type="match status" value="1"/>
</dbReference>
<dbReference type="SUPFAM" id="SSF53474">
    <property type="entry name" value="alpha/beta-Hydrolases"/>
    <property type="match status" value="1"/>
</dbReference>
<organism evidence="2 3">
    <name type="scientific">Thiorhodovibrio winogradskyi</name>
    <dbReference type="NCBI Taxonomy" id="77007"/>
    <lineage>
        <taxon>Bacteria</taxon>
        <taxon>Pseudomonadati</taxon>
        <taxon>Pseudomonadota</taxon>
        <taxon>Gammaproteobacteria</taxon>
        <taxon>Chromatiales</taxon>
        <taxon>Chromatiaceae</taxon>
        <taxon>Thiorhodovibrio</taxon>
    </lineage>
</organism>
<dbReference type="Proteomes" id="UP001432180">
    <property type="component" value="Chromosome"/>
</dbReference>
<dbReference type="InterPro" id="IPR029058">
    <property type="entry name" value="AB_hydrolase_fold"/>
</dbReference>
<dbReference type="Gene3D" id="3.40.50.1820">
    <property type="entry name" value="alpha/beta hydrolase"/>
    <property type="match status" value="1"/>
</dbReference>
<reference evidence="2 3" key="1">
    <citation type="journal article" date="2023" name="Microorganisms">
        <title>Thiorhodovibrio frisius and Trv. litoralis spp. nov., Two Novel Members from a Clade of Fastidious Purple Sulfur Bacteria That Exhibit Unique Red-Shifted Light-Harvesting Capabilities.</title>
        <authorList>
            <person name="Methner A."/>
            <person name="Kuzyk S.B."/>
            <person name="Petersen J."/>
            <person name="Bauer S."/>
            <person name="Brinkmann H."/>
            <person name="Sichau K."/>
            <person name="Wanner G."/>
            <person name="Wolf J."/>
            <person name="Neumann-Schaal M."/>
            <person name="Henke P."/>
            <person name="Tank M."/>
            <person name="Sproer C."/>
            <person name="Bunk B."/>
            <person name="Overmann J."/>
        </authorList>
    </citation>
    <scope>NUCLEOTIDE SEQUENCE [LARGE SCALE GENOMIC DNA]</scope>
    <source>
        <strain evidence="2 3">DSM 6702</strain>
    </source>
</reference>
<keyword evidence="1" id="KW-0812">Transmembrane</keyword>
<dbReference type="InterPro" id="IPR010297">
    <property type="entry name" value="DUF900_hydrolase"/>
</dbReference>
<evidence type="ECO:0000313" key="3">
    <source>
        <dbReference type="Proteomes" id="UP001432180"/>
    </source>
</evidence>
<feature type="transmembrane region" description="Helical" evidence="1">
    <location>
        <begin position="12"/>
        <end position="32"/>
    </location>
</feature>
<dbReference type="RefSeq" id="WP_328987515.1">
    <property type="nucleotide sequence ID" value="NZ_CP121472.1"/>
</dbReference>
<gene>
    <name evidence="2" type="ORF">Thiowin_01978</name>
</gene>
<evidence type="ECO:0000313" key="2">
    <source>
        <dbReference type="EMBL" id="WPL16994.1"/>
    </source>
</evidence>
<sequence length="404" mass="45264">MTRQVKRKTRRIVILLGLLAAILLGLVAYLYFVGTRTLLEHAEGLKFSRMQAARLPESDSLRLFYASNRAPSPDTKTGIPDQRFLSRRRAELELGSFDIALEPTLGLGILVNPSDWLINEEIQLRAVRSLPRPAFSGELREQVLASAYQSLLVVVHGYRETFPSALRKTAFLSHVLDLDTPVLLFDWPGDQGASLSGYRRARQVATASGAELATVLSLVVEQVQPQRIWMIANSLGGQVVVDALHQLAAQADFGDGQPAFENIILTAPDVDRGEFDARLRAEIEALADNLTVYLSSNDRALLVSRLLNRGRRLGESSLDPRDPDQAQVAASFAGIMEPADRRLTLVDVTPVNRTRNFHNFGLETPEFFDDLFQRLVDTDLPRGRRLYFVETPDRRRYFVLTRGR</sequence>